<proteinExistence type="predicted"/>
<dbReference type="RefSeq" id="WP_013569946.1">
    <property type="nucleotide sequence ID" value="NC_014963.1"/>
</dbReference>
<dbReference type="InterPro" id="IPR032710">
    <property type="entry name" value="NTF2-like_dom_sf"/>
</dbReference>
<dbReference type="PANTHER" id="PTHR31757:SF0">
    <property type="entry name" value="SLL0781 PROTEIN"/>
    <property type="match status" value="1"/>
</dbReference>
<evidence type="ECO:0008006" key="3">
    <source>
        <dbReference type="Google" id="ProtNLM"/>
    </source>
</evidence>
<accession>E8UXY2</accession>
<dbReference type="PANTHER" id="PTHR31757">
    <property type="entry name" value="SLL0781 PROTEIN"/>
    <property type="match status" value="1"/>
</dbReference>
<gene>
    <name evidence="1" type="ordered locus">AciPR4_3462</name>
</gene>
<organism evidence="1 2">
    <name type="scientific">Terriglobus saanensis (strain ATCC BAA-1853 / DSM 23119 / SP1PR4)</name>
    <dbReference type="NCBI Taxonomy" id="401053"/>
    <lineage>
        <taxon>Bacteria</taxon>
        <taxon>Pseudomonadati</taxon>
        <taxon>Acidobacteriota</taxon>
        <taxon>Terriglobia</taxon>
        <taxon>Terriglobales</taxon>
        <taxon>Acidobacteriaceae</taxon>
        <taxon>Terriglobus</taxon>
    </lineage>
</organism>
<dbReference type="KEGG" id="tsa:AciPR4_3462"/>
<evidence type="ECO:0000313" key="2">
    <source>
        <dbReference type="Proteomes" id="UP000006844"/>
    </source>
</evidence>
<sequence>MSEKAPVSLVPPFTRETAIAKVRKAEDGWNSRDPERVSLAYTPESEWRNRSEFVHGRAEIVAFLTRKWQRELEYRLIKELWAFDGNRIGVRFAYEWHDDSGNWFRSYGNENWLFDAEGIMERRYACINDLPIRPEDRLFFWPQGRRPDDHPSLSDLGL</sequence>
<reference evidence="1 2" key="1">
    <citation type="journal article" date="2012" name="Stand. Genomic Sci.">
        <title>Complete genome sequence of Terriglobus saanensis type strain SP1PR4(T), an Acidobacteria from tundra soil.</title>
        <authorList>
            <person name="Rawat S.R."/>
            <person name="Mannisto M.K."/>
            <person name="Starovoytov V."/>
            <person name="Goodwin L."/>
            <person name="Nolan M."/>
            <person name="Hauser L."/>
            <person name="Land M."/>
            <person name="Davenport K.W."/>
            <person name="Woyke T."/>
            <person name="Haggblom M.M."/>
        </authorList>
    </citation>
    <scope>NUCLEOTIDE SEQUENCE</scope>
    <source>
        <strain evidence="2">ATCC BAA-1853 / DSM 23119 / SP1PR4</strain>
    </source>
</reference>
<dbReference type="eggNOG" id="COG3558">
    <property type="taxonomic scope" value="Bacteria"/>
</dbReference>
<dbReference type="Proteomes" id="UP000006844">
    <property type="component" value="Chromosome"/>
</dbReference>
<keyword evidence="2" id="KW-1185">Reference proteome</keyword>
<dbReference type="InterPro" id="IPR009783">
    <property type="entry name" value="DUF1348"/>
</dbReference>
<name>E8UXY2_TERSS</name>
<dbReference type="HOGENOM" id="CLU_112790_0_0_0"/>
<dbReference type="AlphaFoldDB" id="E8UXY2"/>
<dbReference type="STRING" id="401053.AciPR4_3462"/>
<dbReference type="Pfam" id="PF07080">
    <property type="entry name" value="DUF1348"/>
    <property type="match status" value="1"/>
</dbReference>
<dbReference type="SUPFAM" id="SSF54427">
    <property type="entry name" value="NTF2-like"/>
    <property type="match status" value="1"/>
</dbReference>
<protein>
    <recommendedName>
        <fullName evidence="3">Response regulator receiver domain-containing protein</fullName>
    </recommendedName>
</protein>
<dbReference type="EMBL" id="CP002467">
    <property type="protein sequence ID" value="ADV84216.1"/>
    <property type="molecule type" value="Genomic_DNA"/>
</dbReference>
<evidence type="ECO:0000313" key="1">
    <source>
        <dbReference type="EMBL" id="ADV84216.1"/>
    </source>
</evidence>
<dbReference type="OrthoDB" id="9787970at2"/>
<dbReference type="Gene3D" id="3.10.450.50">
    <property type="match status" value="1"/>
</dbReference>